<gene>
    <name evidence="3" type="ORF">MET9862_05622</name>
</gene>
<proteinExistence type="predicted"/>
<dbReference type="Gene3D" id="3.30.750.140">
    <property type="match status" value="1"/>
</dbReference>
<keyword evidence="4" id="KW-1185">Reference proteome</keyword>
<name>A0A509ENJ6_9HYPH</name>
<feature type="region of interest" description="Disordered" evidence="1">
    <location>
        <begin position="80"/>
        <end position="165"/>
    </location>
</feature>
<accession>A0A509ENJ6</accession>
<evidence type="ECO:0000313" key="4">
    <source>
        <dbReference type="Proteomes" id="UP000410984"/>
    </source>
</evidence>
<evidence type="ECO:0000313" key="3">
    <source>
        <dbReference type="EMBL" id="VUD74985.1"/>
    </source>
</evidence>
<evidence type="ECO:0000259" key="2">
    <source>
        <dbReference type="Pfam" id="PF02120"/>
    </source>
</evidence>
<feature type="compositionally biased region" description="Gly residues" evidence="1">
    <location>
        <begin position="114"/>
        <end position="127"/>
    </location>
</feature>
<dbReference type="Proteomes" id="UP000410984">
    <property type="component" value="Unassembled WGS sequence"/>
</dbReference>
<protein>
    <recommendedName>
        <fullName evidence="2">Flagellar hook-length control protein-like C-terminal domain-containing protein</fullName>
    </recommendedName>
</protein>
<dbReference type="EMBL" id="CABFPH010000186">
    <property type="protein sequence ID" value="VUD74985.1"/>
    <property type="molecule type" value="Genomic_DNA"/>
</dbReference>
<feature type="compositionally biased region" description="Basic and acidic residues" evidence="1">
    <location>
        <begin position="143"/>
        <end position="152"/>
    </location>
</feature>
<sequence>MAAEAPAAASAQMAGQAAGHGQAEGPLRLLTLQLHPADLGAVVVRMRLQDGRLEMNLQASREETADLLRKDREALGELLRGAGYRPDIVTIQSGPADQQGPGSRGQGAFQGPETGAGGAGSGSGAERGPGDQPGRRGAVTPDDPARSRDQGHETASGEPRGGVYL</sequence>
<dbReference type="AlphaFoldDB" id="A0A509ENJ6"/>
<feature type="domain" description="Flagellar hook-length control protein-like C-terminal" evidence="2">
    <location>
        <begin position="30"/>
        <end position="99"/>
    </location>
</feature>
<dbReference type="CDD" id="cd17470">
    <property type="entry name" value="T3SS_Flik_C"/>
    <property type="match status" value="1"/>
</dbReference>
<organism evidence="3 4">
    <name type="scientific">Methylobacterium symbioticum</name>
    <dbReference type="NCBI Taxonomy" id="2584084"/>
    <lineage>
        <taxon>Bacteria</taxon>
        <taxon>Pseudomonadati</taxon>
        <taxon>Pseudomonadota</taxon>
        <taxon>Alphaproteobacteria</taxon>
        <taxon>Hyphomicrobiales</taxon>
        <taxon>Methylobacteriaceae</taxon>
        <taxon>Methylobacterium</taxon>
    </lineage>
</organism>
<evidence type="ECO:0000256" key="1">
    <source>
        <dbReference type="SAM" id="MobiDB-lite"/>
    </source>
</evidence>
<reference evidence="3 4" key="1">
    <citation type="submission" date="2019-06" db="EMBL/GenBank/DDBJ databases">
        <authorList>
            <person name="Rodrigo-Torres L."/>
            <person name="Arahal R. D."/>
            <person name="Lucena T."/>
        </authorList>
    </citation>
    <scope>NUCLEOTIDE SEQUENCE [LARGE SCALE GENOMIC DNA]</scope>
    <source>
        <strain evidence="3 4">SB0023/3</strain>
    </source>
</reference>
<dbReference type="Pfam" id="PF02120">
    <property type="entry name" value="Flg_hook"/>
    <property type="match status" value="1"/>
</dbReference>
<dbReference type="InterPro" id="IPR038610">
    <property type="entry name" value="FliK-like_C_sf"/>
</dbReference>
<dbReference type="InterPro" id="IPR021136">
    <property type="entry name" value="Flagellar_hook_control-like_C"/>
</dbReference>